<dbReference type="InterPro" id="IPR000486">
    <property type="entry name" value="Xdiol_ring_cleave_dOase_1/2"/>
</dbReference>
<dbReference type="KEGG" id="rbd:ALSL_1089"/>
<evidence type="ECO:0000256" key="4">
    <source>
        <dbReference type="ARBA" id="ARBA00022797"/>
    </source>
</evidence>
<dbReference type="PANTHER" id="PTHR21366">
    <property type="entry name" value="GLYOXALASE FAMILY PROTEIN"/>
    <property type="match status" value="1"/>
</dbReference>
<dbReference type="AlphaFoldDB" id="A0A2Z6E4B3"/>
<evidence type="ECO:0000259" key="9">
    <source>
        <dbReference type="PROSITE" id="PS51819"/>
    </source>
</evidence>
<dbReference type="InterPro" id="IPR037523">
    <property type="entry name" value="VOC_core"/>
</dbReference>
<comment type="cofactor">
    <cofactor evidence="1 8">
        <name>Fe(2+)</name>
        <dbReference type="ChEBI" id="CHEBI:29033"/>
    </cofactor>
</comment>
<reference evidence="11" key="1">
    <citation type="submission" date="2018-04" db="EMBL/GenBank/DDBJ databases">
        <authorList>
            <person name="Watanabe M."/>
            <person name="Kojima H."/>
        </authorList>
    </citation>
    <scope>NUCLEOTIDE SEQUENCE [LARGE SCALE GENOMIC DNA]</scope>
    <source>
        <strain evidence="11">Dysh456</strain>
    </source>
</reference>
<comment type="similarity">
    <text evidence="2 8">Belongs to the extradiol ring-cleavage dioxygenase family.</text>
</comment>
<proteinExistence type="inferred from homology"/>
<evidence type="ECO:0000313" key="10">
    <source>
        <dbReference type="EMBL" id="BBD79752.1"/>
    </source>
</evidence>
<dbReference type="PROSITE" id="PS00082">
    <property type="entry name" value="EXTRADIOL_DIOXYGENAS"/>
    <property type="match status" value="1"/>
</dbReference>
<dbReference type="PROSITE" id="PS51819">
    <property type="entry name" value="VOC"/>
    <property type="match status" value="2"/>
</dbReference>
<dbReference type="Gene3D" id="3.10.180.10">
    <property type="entry name" value="2,3-Dihydroxybiphenyl 1,2-Dioxygenase, domain 1"/>
    <property type="match status" value="2"/>
</dbReference>
<feature type="domain" description="VOC" evidence="9">
    <location>
        <begin position="142"/>
        <end position="258"/>
    </location>
</feature>
<dbReference type="SMR" id="A0A2Z6E4B3"/>
<evidence type="ECO:0000256" key="6">
    <source>
        <dbReference type="ARBA" id="ARBA00023002"/>
    </source>
</evidence>
<accession>A0A2Z6E4B3</accession>
<dbReference type="InterPro" id="IPR004360">
    <property type="entry name" value="Glyas_Fos-R_dOase_dom"/>
</dbReference>
<dbReference type="OrthoDB" id="9803142at2"/>
<dbReference type="EMBL" id="AP018560">
    <property type="protein sequence ID" value="BBD79752.1"/>
    <property type="molecule type" value="Genomic_DNA"/>
</dbReference>
<organism evidence="10 11">
    <name type="scientific">Aerosticca soli</name>
    <dbReference type="NCBI Taxonomy" id="2010829"/>
    <lineage>
        <taxon>Bacteria</taxon>
        <taxon>Pseudomonadati</taxon>
        <taxon>Pseudomonadota</taxon>
        <taxon>Gammaproteobacteria</taxon>
        <taxon>Lysobacterales</taxon>
        <taxon>Rhodanobacteraceae</taxon>
        <taxon>Aerosticca</taxon>
    </lineage>
</organism>
<evidence type="ECO:0000313" key="11">
    <source>
        <dbReference type="Proteomes" id="UP000270530"/>
    </source>
</evidence>
<keyword evidence="11" id="KW-1185">Reference proteome</keyword>
<evidence type="ECO:0000256" key="2">
    <source>
        <dbReference type="ARBA" id="ARBA00008784"/>
    </source>
</evidence>
<dbReference type="GO" id="GO:0051213">
    <property type="term" value="F:dioxygenase activity"/>
    <property type="evidence" value="ECO:0007669"/>
    <property type="project" value="UniProtKB-KW"/>
</dbReference>
<dbReference type="SUPFAM" id="SSF54593">
    <property type="entry name" value="Glyoxalase/Bleomycin resistance protein/Dihydroxybiphenyl dioxygenase"/>
    <property type="match status" value="1"/>
</dbReference>
<keyword evidence="4 8" id="KW-0058">Aromatic hydrocarbons catabolism</keyword>
<keyword evidence="5 8" id="KW-0223">Dioxygenase</keyword>
<dbReference type="Proteomes" id="UP000270530">
    <property type="component" value="Chromosome"/>
</dbReference>
<feature type="domain" description="VOC" evidence="9">
    <location>
        <begin position="9"/>
        <end position="125"/>
    </location>
</feature>
<dbReference type="InterPro" id="IPR029068">
    <property type="entry name" value="Glyas_Bleomycin-R_OHBP_Dase"/>
</dbReference>
<dbReference type="GO" id="GO:0008198">
    <property type="term" value="F:ferrous iron binding"/>
    <property type="evidence" value="ECO:0007669"/>
    <property type="project" value="InterPro"/>
</dbReference>
<evidence type="ECO:0000256" key="1">
    <source>
        <dbReference type="ARBA" id="ARBA00001954"/>
    </source>
</evidence>
<evidence type="ECO:0000256" key="5">
    <source>
        <dbReference type="ARBA" id="ARBA00022964"/>
    </source>
</evidence>
<keyword evidence="6 8" id="KW-0560">Oxidoreductase</keyword>
<dbReference type="Pfam" id="PF00903">
    <property type="entry name" value="Glyoxalase"/>
    <property type="match status" value="2"/>
</dbReference>
<reference evidence="11" key="2">
    <citation type="submission" date="2018-06" db="EMBL/GenBank/DDBJ databases">
        <title>Genome sequence of Rhodanobacteraceae bacterium strain Dysh456.</title>
        <authorList>
            <person name="Fukui M."/>
        </authorList>
    </citation>
    <scope>NUCLEOTIDE SEQUENCE [LARGE SCALE GENOMIC DNA]</scope>
    <source>
        <strain evidence="11">Dysh456</strain>
    </source>
</reference>
<dbReference type="PANTHER" id="PTHR21366:SF14">
    <property type="entry name" value="GLYOXALASE DOMAIN-CONTAINING PROTEIN 5"/>
    <property type="match status" value="1"/>
</dbReference>
<evidence type="ECO:0000256" key="7">
    <source>
        <dbReference type="ARBA" id="ARBA00023004"/>
    </source>
</evidence>
<keyword evidence="7 8" id="KW-0408">Iron</keyword>
<gene>
    <name evidence="10" type="ORF">ALSL_1089</name>
</gene>
<evidence type="ECO:0000256" key="3">
    <source>
        <dbReference type="ARBA" id="ARBA00022723"/>
    </source>
</evidence>
<sequence>MSLPFRYRKLGYVALNVTDVARTTAFYTDIVGLELSDAVPGGPAFLRCSSDHHNIALYPAAAPGLKRVGFELESQREMERARRHLEGLGLAVEEIGKEERAQLRQEDGLRFIEPHSGLTMEFYTRMLNMAQPFVPRLAKIARLGHVVLAVERFEEMARFLHENLGFAISDFVQGAVVFMRCQPNPYHHTFAVGRSSGGNHLHHVNFMVTDVDDIGVAVNRLNKAQIPIVFGPGRHKPSGSIFLYYLDPDGMTVEYSFGMEEFPEHDYREPRVLEPHPLSLDLWGGLPKPGFAKVGQIEHEEQA</sequence>
<name>A0A2Z6E4B3_9GAMM</name>
<dbReference type="RefSeq" id="WP_126537164.1">
    <property type="nucleotide sequence ID" value="NZ_AP018560.1"/>
</dbReference>
<evidence type="ECO:0000256" key="8">
    <source>
        <dbReference type="RuleBase" id="RU000683"/>
    </source>
</evidence>
<protein>
    <submittedName>
        <fullName evidence="10">2,3-dihydroxy-p-cumate-3,4-dioxygenase</fullName>
    </submittedName>
</protein>
<keyword evidence="3" id="KW-0479">Metal-binding</keyword>
<dbReference type="InterPro" id="IPR050383">
    <property type="entry name" value="GlyoxalaseI/FosfomycinResist"/>
</dbReference>